<dbReference type="InterPro" id="IPR023772">
    <property type="entry name" value="DNA-bd_HTH_TetR-type_CS"/>
</dbReference>
<dbReference type="InterPro" id="IPR041347">
    <property type="entry name" value="MftR_C"/>
</dbReference>
<dbReference type="SUPFAM" id="SSF46689">
    <property type="entry name" value="Homeodomain-like"/>
    <property type="match status" value="1"/>
</dbReference>
<dbReference type="Gene3D" id="1.10.357.10">
    <property type="entry name" value="Tetracycline Repressor, domain 2"/>
    <property type="match status" value="1"/>
</dbReference>
<evidence type="ECO:0000313" key="7">
    <source>
        <dbReference type="Proteomes" id="UP001268542"/>
    </source>
</evidence>
<feature type="DNA-binding region" description="H-T-H motif" evidence="4">
    <location>
        <begin position="39"/>
        <end position="58"/>
    </location>
</feature>
<dbReference type="Pfam" id="PF00440">
    <property type="entry name" value="TetR_N"/>
    <property type="match status" value="1"/>
</dbReference>
<evidence type="ECO:0000313" key="6">
    <source>
        <dbReference type="EMBL" id="MDT9594364.1"/>
    </source>
</evidence>
<sequence>MPDPRSSTSPASRAAGSVRTRLQRAALDLFDEKGYDGTTVDEIAERAGVGRTTFFRAFRSKEDVIFPHHDELLEQVRTRLATSPATEANGLVAVFEATSLVLRHYVDEGDLAVRRYHLTRTVPSLRDREVAGLRQYQHAFWDHIRTWMPDDLQAKLMAACVTTAHNTVLRQWLRGEVADPWATFNRAMAQVRELFEVRGGADGATVVVLDGAGADPAQVGAAVERALRARA</sequence>
<keyword evidence="2 4" id="KW-0238">DNA-binding</keyword>
<dbReference type="Proteomes" id="UP001268542">
    <property type="component" value="Unassembled WGS sequence"/>
</dbReference>
<dbReference type="PANTHER" id="PTHR30055:SF234">
    <property type="entry name" value="HTH-TYPE TRANSCRIPTIONAL REGULATOR BETI"/>
    <property type="match status" value="1"/>
</dbReference>
<dbReference type="EMBL" id="JAVYII010000006">
    <property type="protein sequence ID" value="MDT9594364.1"/>
    <property type="molecule type" value="Genomic_DNA"/>
</dbReference>
<dbReference type="InterPro" id="IPR001647">
    <property type="entry name" value="HTH_TetR"/>
</dbReference>
<keyword evidence="1" id="KW-0805">Transcription regulation</keyword>
<evidence type="ECO:0000256" key="3">
    <source>
        <dbReference type="ARBA" id="ARBA00023163"/>
    </source>
</evidence>
<dbReference type="PANTHER" id="PTHR30055">
    <property type="entry name" value="HTH-TYPE TRANSCRIPTIONAL REGULATOR RUTR"/>
    <property type="match status" value="1"/>
</dbReference>
<name>A0ABU3PZ23_9ACTN</name>
<dbReference type="PROSITE" id="PS01081">
    <property type="entry name" value="HTH_TETR_1"/>
    <property type="match status" value="1"/>
</dbReference>
<keyword evidence="7" id="KW-1185">Reference proteome</keyword>
<dbReference type="InterPro" id="IPR009057">
    <property type="entry name" value="Homeodomain-like_sf"/>
</dbReference>
<dbReference type="RefSeq" id="WP_315734061.1">
    <property type="nucleotide sequence ID" value="NZ_JAVYII010000006.1"/>
</dbReference>
<reference evidence="6 7" key="1">
    <citation type="submission" date="2023-08" db="EMBL/GenBank/DDBJ databases">
        <title>Nocardioides seae sp. nov., a bacterium isolated from a soil.</title>
        <authorList>
            <person name="Wang X."/>
        </authorList>
    </citation>
    <scope>NUCLEOTIDE SEQUENCE [LARGE SCALE GENOMIC DNA]</scope>
    <source>
        <strain evidence="6 7">YZH12</strain>
    </source>
</reference>
<dbReference type="PROSITE" id="PS50977">
    <property type="entry name" value="HTH_TETR_2"/>
    <property type="match status" value="1"/>
</dbReference>
<dbReference type="PRINTS" id="PR00455">
    <property type="entry name" value="HTHTETR"/>
</dbReference>
<proteinExistence type="predicted"/>
<evidence type="ECO:0000256" key="4">
    <source>
        <dbReference type="PROSITE-ProRule" id="PRU00335"/>
    </source>
</evidence>
<protein>
    <submittedName>
        <fullName evidence="6">TetR/AcrR family transcriptional regulator</fullName>
    </submittedName>
</protein>
<gene>
    <name evidence="6" type="ORF">RDV89_14865</name>
</gene>
<comment type="caution">
    <text evidence="6">The sequence shown here is derived from an EMBL/GenBank/DDBJ whole genome shotgun (WGS) entry which is preliminary data.</text>
</comment>
<evidence type="ECO:0000256" key="1">
    <source>
        <dbReference type="ARBA" id="ARBA00023015"/>
    </source>
</evidence>
<organism evidence="6 7">
    <name type="scientific">Nocardioides imazamoxiresistens</name>
    <dbReference type="NCBI Taxonomy" id="3231893"/>
    <lineage>
        <taxon>Bacteria</taxon>
        <taxon>Bacillati</taxon>
        <taxon>Actinomycetota</taxon>
        <taxon>Actinomycetes</taxon>
        <taxon>Propionibacteriales</taxon>
        <taxon>Nocardioidaceae</taxon>
        <taxon>Nocardioides</taxon>
    </lineage>
</organism>
<evidence type="ECO:0000256" key="2">
    <source>
        <dbReference type="ARBA" id="ARBA00023125"/>
    </source>
</evidence>
<accession>A0ABU3PZ23</accession>
<feature type="domain" description="HTH tetR-type" evidence="5">
    <location>
        <begin position="16"/>
        <end position="76"/>
    </location>
</feature>
<evidence type="ECO:0000259" key="5">
    <source>
        <dbReference type="PROSITE" id="PS50977"/>
    </source>
</evidence>
<dbReference type="Pfam" id="PF17754">
    <property type="entry name" value="TetR_C_14"/>
    <property type="match status" value="1"/>
</dbReference>
<keyword evidence="3" id="KW-0804">Transcription</keyword>
<dbReference type="InterPro" id="IPR050109">
    <property type="entry name" value="HTH-type_TetR-like_transc_reg"/>
</dbReference>